<reference evidence="4 5" key="1">
    <citation type="submission" date="2015-10" db="EMBL/GenBank/DDBJ databases">
        <title>Draft genome sequence of Streptomyces griseoruber DSM 40281, type strain for the species Streptomyces griseoruber.</title>
        <authorList>
            <person name="Ruckert C."/>
            <person name="Winkler A."/>
            <person name="Kalinowski J."/>
            <person name="Kampfer P."/>
            <person name="Glaeser S."/>
        </authorList>
    </citation>
    <scope>NUCLEOTIDE SEQUENCE [LARGE SCALE GENOMIC DNA]</scope>
    <source>
        <strain evidence="4 5">DSM 40281</strain>
    </source>
</reference>
<evidence type="ECO:0000259" key="3">
    <source>
        <dbReference type="Pfam" id="PF23636"/>
    </source>
</evidence>
<keyword evidence="2" id="KW-1133">Transmembrane helix</keyword>
<feature type="domain" description="DUF7144" evidence="3">
    <location>
        <begin position="42"/>
        <end position="152"/>
    </location>
</feature>
<dbReference type="Pfam" id="PF23636">
    <property type="entry name" value="DUF7144"/>
    <property type="match status" value="1"/>
</dbReference>
<feature type="transmembrane region" description="Helical" evidence="2">
    <location>
        <begin position="37"/>
        <end position="62"/>
    </location>
</feature>
<feature type="transmembrane region" description="Helical" evidence="2">
    <location>
        <begin position="109"/>
        <end position="129"/>
    </location>
</feature>
<evidence type="ECO:0000256" key="1">
    <source>
        <dbReference type="SAM" id="MobiDB-lite"/>
    </source>
</evidence>
<feature type="region of interest" description="Disordered" evidence="1">
    <location>
        <begin position="1"/>
        <end position="32"/>
    </location>
</feature>
<feature type="transmembrane region" description="Helical" evidence="2">
    <location>
        <begin position="135"/>
        <end position="153"/>
    </location>
</feature>
<organism evidence="4 5">
    <name type="scientific">Streptomyces griseoruber</name>
    <dbReference type="NCBI Taxonomy" id="1943"/>
    <lineage>
        <taxon>Bacteria</taxon>
        <taxon>Bacillati</taxon>
        <taxon>Actinomycetota</taxon>
        <taxon>Actinomycetes</taxon>
        <taxon>Kitasatosporales</taxon>
        <taxon>Streptomycetaceae</taxon>
        <taxon>Streptomyces</taxon>
    </lineage>
</organism>
<feature type="transmembrane region" description="Helical" evidence="2">
    <location>
        <begin position="82"/>
        <end position="104"/>
    </location>
</feature>
<proteinExistence type="predicted"/>
<dbReference type="Proteomes" id="UP000052982">
    <property type="component" value="Unassembled WGS sequence"/>
</dbReference>
<protein>
    <recommendedName>
        <fullName evidence="3">DUF7144 domain-containing protein</fullName>
    </recommendedName>
</protein>
<keyword evidence="5" id="KW-1185">Reference proteome</keyword>
<gene>
    <name evidence="4" type="ORF">AQJ64_02725</name>
</gene>
<dbReference type="OrthoDB" id="4482242at2"/>
<name>A0A101TA78_9ACTN</name>
<dbReference type="RefSeq" id="WP_059202375.1">
    <property type="nucleotide sequence ID" value="NZ_KQ948763.1"/>
</dbReference>
<dbReference type="EMBL" id="LMWW01000003">
    <property type="protein sequence ID" value="KUN88607.1"/>
    <property type="molecule type" value="Genomic_DNA"/>
</dbReference>
<keyword evidence="2" id="KW-0812">Transmembrane</keyword>
<comment type="caution">
    <text evidence="4">The sequence shown here is derived from an EMBL/GenBank/DDBJ whole genome shotgun (WGS) entry which is preliminary data.</text>
</comment>
<evidence type="ECO:0000313" key="4">
    <source>
        <dbReference type="EMBL" id="KUN88607.1"/>
    </source>
</evidence>
<dbReference type="STRING" id="1943.AQJ64_02725"/>
<sequence length="162" mass="16560">MTSHPSPHGPTQGEIGTAWSAPPGGPRRSTATARDSFASGGTVFAGVLLLCGGLLAVVQAVTALADDDVYASVGSYVYELSLTGWGAIHLTLGVLAAATGTALLRGAAWARFAGILLAALSLVAQWLFLPYGPPWSVTVMAIDVFVIWSLAMLPERTGPGAP</sequence>
<dbReference type="InterPro" id="IPR055568">
    <property type="entry name" value="DUF7144"/>
</dbReference>
<evidence type="ECO:0000256" key="2">
    <source>
        <dbReference type="SAM" id="Phobius"/>
    </source>
</evidence>
<accession>A0A101TA78</accession>
<evidence type="ECO:0000313" key="5">
    <source>
        <dbReference type="Proteomes" id="UP000052982"/>
    </source>
</evidence>
<dbReference type="AlphaFoldDB" id="A0A101TA78"/>
<keyword evidence="2" id="KW-0472">Membrane</keyword>